<gene>
    <name evidence="1" type="ORF">DARMORV10_C06P27730.1</name>
</gene>
<sequence length="64" mass="7254">MRVRSLFGFKPIFVVLTIQVRAFLNGLRLLSLNLNCLLISLNSGPPFFAELIIPVDFRGSKSFR</sequence>
<organism evidence="1">
    <name type="scientific">Brassica napus</name>
    <name type="common">Rape</name>
    <dbReference type="NCBI Taxonomy" id="3708"/>
    <lineage>
        <taxon>Eukaryota</taxon>
        <taxon>Viridiplantae</taxon>
        <taxon>Streptophyta</taxon>
        <taxon>Embryophyta</taxon>
        <taxon>Tracheophyta</taxon>
        <taxon>Spermatophyta</taxon>
        <taxon>Magnoliopsida</taxon>
        <taxon>eudicotyledons</taxon>
        <taxon>Gunneridae</taxon>
        <taxon>Pentapetalae</taxon>
        <taxon>rosids</taxon>
        <taxon>malvids</taxon>
        <taxon>Brassicales</taxon>
        <taxon>Brassicaceae</taxon>
        <taxon>Brassiceae</taxon>
        <taxon>Brassica</taxon>
    </lineage>
</organism>
<name>A0A816QHK7_BRANA</name>
<dbReference type="Proteomes" id="UP001295469">
    <property type="component" value="Chromosome C06"/>
</dbReference>
<dbReference type="AlphaFoldDB" id="A0A816QHK7"/>
<dbReference type="EMBL" id="HG994370">
    <property type="protein sequence ID" value="CAF2059939.1"/>
    <property type="molecule type" value="Genomic_DNA"/>
</dbReference>
<accession>A0A816QHK7</accession>
<proteinExistence type="predicted"/>
<evidence type="ECO:0000313" key="1">
    <source>
        <dbReference type="EMBL" id="CAF2059939.1"/>
    </source>
</evidence>
<protein>
    <submittedName>
        <fullName evidence="1">(rape) hypothetical protein</fullName>
    </submittedName>
</protein>
<reference evidence="1" key="1">
    <citation type="submission" date="2021-01" db="EMBL/GenBank/DDBJ databases">
        <authorList>
            <consortium name="Genoscope - CEA"/>
            <person name="William W."/>
        </authorList>
    </citation>
    <scope>NUCLEOTIDE SEQUENCE</scope>
</reference>